<dbReference type="GO" id="GO:0016192">
    <property type="term" value="P:vesicle-mediated transport"/>
    <property type="evidence" value="ECO:0007669"/>
    <property type="project" value="InterPro"/>
</dbReference>
<feature type="domain" description="Clathrin/coatomer adaptor adaptin-like N-terminal" evidence="5">
    <location>
        <begin position="406"/>
        <end position="649"/>
    </location>
</feature>
<dbReference type="EMBL" id="SDRB02001548">
    <property type="protein sequence ID" value="THG21150.1"/>
    <property type="molecule type" value="Genomic_DNA"/>
</dbReference>
<protein>
    <recommendedName>
        <fullName evidence="5">Clathrin/coatomer adaptor adaptin-like N-terminal domain-containing protein</fullName>
    </recommendedName>
</protein>
<evidence type="ECO:0000259" key="5">
    <source>
        <dbReference type="Pfam" id="PF01602"/>
    </source>
</evidence>
<evidence type="ECO:0000256" key="4">
    <source>
        <dbReference type="ARBA" id="ARBA00023136"/>
    </source>
</evidence>
<dbReference type="GO" id="GO:0006886">
    <property type="term" value="P:intracellular protein transport"/>
    <property type="evidence" value="ECO:0007669"/>
    <property type="project" value="InterPro"/>
</dbReference>
<name>A0A4S4EVZ6_CAMSN</name>
<dbReference type="Pfam" id="PF01602">
    <property type="entry name" value="Adaptin_N"/>
    <property type="match status" value="2"/>
</dbReference>
<comment type="caution">
    <text evidence="6">The sequence shown here is derived from an EMBL/GenBank/DDBJ whole genome shotgun (WGS) entry which is preliminary data.</text>
</comment>
<accession>A0A4S4EVZ6</accession>
<keyword evidence="2" id="KW-0813">Transport</keyword>
<keyword evidence="4" id="KW-0472">Membrane</keyword>
<evidence type="ECO:0000313" key="6">
    <source>
        <dbReference type="EMBL" id="THG21150.1"/>
    </source>
</evidence>
<keyword evidence="3" id="KW-0653">Protein transport</keyword>
<evidence type="ECO:0000256" key="2">
    <source>
        <dbReference type="ARBA" id="ARBA00022448"/>
    </source>
</evidence>
<evidence type="ECO:0000256" key="1">
    <source>
        <dbReference type="ARBA" id="ARBA00004308"/>
    </source>
</evidence>
<keyword evidence="7" id="KW-1185">Reference proteome</keyword>
<dbReference type="AlphaFoldDB" id="A0A4S4EVZ6"/>
<dbReference type="Proteomes" id="UP000306102">
    <property type="component" value="Unassembled WGS sequence"/>
</dbReference>
<reference evidence="6 7" key="1">
    <citation type="journal article" date="2018" name="Proc. Natl. Acad. Sci. U.S.A.">
        <title>Draft genome sequence of Camellia sinensis var. sinensis provides insights into the evolution of the tea genome and tea quality.</title>
        <authorList>
            <person name="Wei C."/>
            <person name="Yang H."/>
            <person name="Wang S."/>
            <person name="Zhao J."/>
            <person name="Liu C."/>
            <person name="Gao L."/>
            <person name="Xia E."/>
            <person name="Lu Y."/>
            <person name="Tai Y."/>
            <person name="She G."/>
            <person name="Sun J."/>
            <person name="Cao H."/>
            <person name="Tong W."/>
            <person name="Gao Q."/>
            <person name="Li Y."/>
            <person name="Deng W."/>
            <person name="Jiang X."/>
            <person name="Wang W."/>
            <person name="Chen Q."/>
            <person name="Zhang S."/>
            <person name="Li H."/>
            <person name="Wu J."/>
            <person name="Wang P."/>
            <person name="Li P."/>
            <person name="Shi C."/>
            <person name="Zheng F."/>
            <person name="Jian J."/>
            <person name="Huang B."/>
            <person name="Shan D."/>
            <person name="Shi M."/>
            <person name="Fang C."/>
            <person name="Yue Y."/>
            <person name="Li F."/>
            <person name="Li D."/>
            <person name="Wei S."/>
            <person name="Han B."/>
            <person name="Jiang C."/>
            <person name="Yin Y."/>
            <person name="Xia T."/>
            <person name="Zhang Z."/>
            <person name="Bennetzen J.L."/>
            <person name="Zhao S."/>
            <person name="Wan X."/>
        </authorList>
    </citation>
    <scope>NUCLEOTIDE SEQUENCE [LARGE SCALE GENOMIC DNA]</scope>
    <source>
        <strain evidence="7">cv. Shuchazao</strain>
        <tissue evidence="6">Leaf</tissue>
    </source>
</reference>
<dbReference type="Gene3D" id="1.25.10.10">
    <property type="entry name" value="Leucine-rich Repeat Variant"/>
    <property type="match status" value="2"/>
</dbReference>
<feature type="domain" description="Clathrin/coatomer adaptor adaptin-like N-terminal" evidence="5">
    <location>
        <begin position="229"/>
        <end position="362"/>
    </location>
</feature>
<dbReference type="GO" id="GO:0012505">
    <property type="term" value="C:endomembrane system"/>
    <property type="evidence" value="ECO:0007669"/>
    <property type="project" value="UniProtKB-SubCell"/>
</dbReference>
<gene>
    <name evidence="6" type="ORF">TEA_017746</name>
</gene>
<dbReference type="InterPro" id="IPR011989">
    <property type="entry name" value="ARM-like"/>
</dbReference>
<dbReference type="InterPro" id="IPR050840">
    <property type="entry name" value="Adaptor_Complx_Large_Subunit"/>
</dbReference>
<dbReference type="SUPFAM" id="SSF48371">
    <property type="entry name" value="ARM repeat"/>
    <property type="match status" value="1"/>
</dbReference>
<comment type="subcellular location">
    <subcellularLocation>
        <location evidence="1">Endomembrane system</location>
    </subcellularLocation>
</comment>
<proteinExistence type="predicted"/>
<sequence>MDSEWLRSSQNVLDASDLRLHLSREALDPFSCDCTSVAHYWIAPPYADVADDAALTRLPRDALAEFTACGGACGDWDSRAIFKYAQNLVLSNLISGQFRTTHYFCSENDRRGSDTTCWGSGIPSKTFQELLVARDDEIIVSGALVGIREVGDEFVFRRPRLKDFSEEDVKRKPNTTLYKGYYWERHGVVFGHDGVLLPSQPEMNIGRMANSYLKDMIRAIRDCKTAAGERAVVRKECAAIRAAVDDNDQDYSHRNIAKLMFIHMLGYPTHFGQMECLKLIASTGFPEKRIGYLGLMLLLDERQEVPMLVTNSLKHDLNHFNQYIVGLALCALGNICSVEMASDLAPEVERLLQFRDPNIRKKGFENEALKLLATMEAKKWPWMDGMSAKRSWGSKVRNGRESKNLAALCPIRIIKKVPDLAEIFINPAAALLKPDSSSAQIYVKQQSAAYNAILTADHTLVRPCSNYWNTTVMNISFSTSWLKLQVLDYCEGDGQYLDLLTYLTAYNLGPESVVKALKDIVSSPYAPEYDVSGIADPFLHIRLLKFLRIVGQGDADASERMNDILAQVATKTESNKNAGNAILYECVETIMSIEDSGGLRVLAVTILGKFLSNRDNNIRYVALNMLMKATVDTQAVQRHRATILECVKSSLIGLFTMSKVVVQVQLKLGQTRSAGRMARTRLPPSLLDIRIVTLNAKSNVRRLETGFLSPEIHNLTQKLQIQKAPKHKSRIQMLLFVKGPTGRPASCPPVIRLTEQFPEHSHGLDCKLACNSQS</sequence>
<evidence type="ECO:0000256" key="3">
    <source>
        <dbReference type="ARBA" id="ARBA00022927"/>
    </source>
</evidence>
<dbReference type="GO" id="GO:0030117">
    <property type="term" value="C:membrane coat"/>
    <property type="evidence" value="ECO:0007669"/>
    <property type="project" value="InterPro"/>
</dbReference>
<dbReference type="PANTHER" id="PTHR22780">
    <property type="entry name" value="ADAPTIN, ALPHA/GAMMA/EPSILON"/>
    <property type="match status" value="1"/>
</dbReference>
<dbReference type="InterPro" id="IPR002553">
    <property type="entry name" value="Clathrin/coatomer_adapt-like_N"/>
</dbReference>
<evidence type="ECO:0000313" key="7">
    <source>
        <dbReference type="Proteomes" id="UP000306102"/>
    </source>
</evidence>
<organism evidence="6 7">
    <name type="scientific">Camellia sinensis var. sinensis</name>
    <name type="common">China tea</name>
    <dbReference type="NCBI Taxonomy" id="542762"/>
    <lineage>
        <taxon>Eukaryota</taxon>
        <taxon>Viridiplantae</taxon>
        <taxon>Streptophyta</taxon>
        <taxon>Embryophyta</taxon>
        <taxon>Tracheophyta</taxon>
        <taxon>Spermatophyta</taxon>
        <taxon>Magnoliopsida</taxon>
        <taxon>eudicotyledons</taxon>
        <taxon>Gunneridae</taxon>
        <taxon>Pentapetalae</taxon>
        <taxon>asterids</taxon>
        <taxon>Ericales</taxon>
        <taxon>Theaceae</taxon>
        <taxon>Camellia</taxon>
    </lineage>
</organism>
<dbReference type="InterPro" id="IPR016024">
    <property type="entry name" value="ARM-type_fold"/>
</dbReference>
<dbReference type="STRING" id="542762.A0A4S4EVZ6"/>